<dbReference type="InterPro" id="IPR023614">
    <property type="entry name" value="Porin_dom_sf"/>
</dbReference>
<dbReference type="eggNOG" id="COG3746">
    <property type="taxonomic scope" value="Bacteria"/>
</dbReference>
<evidence type="ECO:0000256" key="1">
    <source>
        <dbReference type="SAM" id="SignalP"/>
    </source>
</evidence>
<dbReference type="EMBL" id="CP000747">
    <property type="protein sequence ID" value="ACG79721.1"/>
    <property type="molecule type" value="Genomic_DNA"/>
</dbReference>
<sequence length="406" mass="44476">MKTKSAVIGGAGAAALLALAAAGGAQAQDAPREFKGAPEFEFGDFTIKPRGRIYLDQVWQEVDRETLSPVDLKDTRMRTARLGVQGGYGEHWSYVAEVDIKEDGAVDWEDLYVEYSPTDGAAFTVGQFKTVSLENLTSSRYITFMERGAFADVLGVGRTLNAQARVGGENWSAAVFVSGDNINNPEVPSGRPTGSEEQYAYGARVAYAPVVTDTTKVHLGAWVRRRDRADQANFSYGARNNTNFGSRYVTTGSVGVRDTQVGLEGAVVRGNLSLQGEWANARVERFGDVEDDVRAWYVFASWFPTGESRRYNAADGEFGRIKVKRPVTQGGMGALELAVRYDSADLTEVSGVSTAGEYSAWTLGANWYPHPYARLMANYTYSQNDNRLAGLDVDVQTFQLRAQFDF</sequence>
<dbReference type="AlphaFoldDB" id="B4RB76"/>
<dbReference type="Pfam" id="PF07396">
    <property type="entry name" value="Porin_O_P"/>
    <property type="match status" value="1"/>
</dbReference>
<organism evidence="2 3">
    <name type="scientific">Phenylobacterium zucineum (strain HLK1)</name>
    <dbReference type="NCBI Taxonomy" id="450851"/>
    <lineage>
        <taxon>Bacteria</taxon>
        <taxon>Pseudomonadati</taxon>
        <taxon>Pseudomonadota</taxon>
        <taxon>Alphaproteobacteria</taxon>
        <taxon>Caulobacterales</taxon>
        <taxon>Caulobacteraceae</taxon>
        <taxon>Phenylobacterium</taxon>
    </lineage>
</organism>
<dbReference type="RefSeq" id="WP_012523859.1">
    <property type="nucleotide sequence ID" value="NC_011144.1"/>
</dbReference>
<dbReference type="Proteomes" id="UP000001868">
    <property type="component" value="Chromosome"/>
</dbReference>
<proteinExistence type="predicted"/>
<gene>
    <name evidence="2" type="ordered locus">PHZ_c3312</name>
</gene>
<keyword evidence="1" id="KW-0732">Signal</keyword>
<evidence type="ECO:0000313" key="3">
    <source>
        <dbReference type="Proteomes" id="UP000001868"/>
    </source>
</evidence>
<keyword evidence="3" id="KW-1185">Reference proteome</keyword>
<protein>
    <submittedName>
        <fullName evidence="2">Phosphate-selective porin</fullName>
    </submittedName>
</protein>
<feature type="signal peptide" evidence="1">
    <location>
        <begin position="1"/>
        <end position="27"/>
    </location>
</feature>
<accession>B4RB76</accession>
<feature type="chain" id="PRO_5002825224" evidence="1">
    <location>
        <begin position="28"/>
        <end position="406"/>
    </location>
</feature>
<dbReference type="SUPFAM" id="SSF56935">
    <property type="entry name" value="Porins"/>
    <property type="match status" value="1"/>
</dbReference>
<dbReference type="InterPro" id="IPR010870">
    <property type="entry name" value="Porin_O/P"/>
</dbReference>
<dbReference type="Gene3D" id="2.40.160.10">
    <property type="entry name" value="Porin"/>
    <property type="match status" value="1"/>
</dbReference>
<name>B4RB76_PHEZH</name>
<evidence type="ECO:0000313" key="2">
    <source>
        <dbReference type="EMBL" id="ACG79721.1"/>
    </source>
</evidence>
<reference evidence="2 3" key="1">
    <citation type="journal article" date="2008" name="BMC Genomics">
        <title>Complete genome of Phenylobacterium zucineum - a novel facultative intracellular bacterium isolated from human erythroleukemia cell line K562.</title>
        <authorList>
            <person name="Luo Y."/>
            <person name="Xu X."/>
            <person name="Ding Z."/>
            <person name="Liu Z."/>
            <person name="Zhang B."/>
            <person name="Yan Z."/>
            <person name="Sun J."/>
            <person name="Hu S."/>
            <person name="Hu X."/>
        </authorList>
    </citation>
    <scope>NUCLEOTIDE SEQUENCE [LARGE SCALE GENOMIC DNA]</scope>
    <source>
        <strain evidence="2 3">HLK1</strain>
    </source>
</reference>
<dbReference type="HOGENOM" id="CLU_031025_4_0_5"/>
<dbReference type="STRING" id="450851.PHZ_c3312"/>
<dbReference type="KEGG" id="pzu:PHZ_c3312"/>